<dbReference type="RefSeq" id="WP_126598902.1">
    <property type="nucleotide sequence ID" value="NZ_LR134510.1"/>
</dbReference>
<dbReference type="Proteomes" id="UP000279799">
    <property type="component" value="Chromosome"/>
</dbReference>
<evidence type="ECO:0000256" key="1">
    <source>
        <dbReference type="SAM" id="SignalP"/>
    </source>
</evidence>
<sequence length="136" mass="15078">MKSYVKILSLASVFVLAACSKQVPVASQNVAPQTNVTTQTVTYMCGAKHNHPMHVTYQFAGNDAVKADVQFAGKTYANLVRVKDINDTTKFENAQKWVWLVDGINAQNVTKKDGMMLLQHTAQADKILINYCDVKK</sequence>
<keyword evidence="1" id="KW-0732">Signal</keyword>
<feature type="signal peptide" evidence="1">
    <location>
        <begin position="1"/>
        <end position="17"/>
    </location>
</feature>
<keyword evidence="3" id="KW-1185">Reference proteome</keyword>
<accession>A0A448TT28</accession>
<evidence type="ECO:0000313" key="2">
    <source>
        <dbReference type="EMBL" id="VEJ09187.1"/>
    </source>
</evidence>
<dbReference type="EMBL" id="LR134510">
    <property type="protein sequence ID" value="VEJ09187.1"/>
    <property type="molecule type" value="Genomic_DNA"/>
</dbReference>
<name>A0A448TT28_9PAST</name>
<organism evidence="2 3">
    <name type="scientific">Actinobacillus delphinicola</name>
    <dbReference type="NCBI Taxonomy" id="51161"/>
    <lineage>
        <taxon>Bacteria</taxon>
        <taxon>Pseudomonadati</taxon>
        <taxon>Pseudomonadota</taxon>
        <taxon>Gammaproteobacteria</taxon>
        <taxon>Pasteurellales</taxon>
        <taxon>Pasteurellaceae</taxon>
        <taxon>Actinobacillus</taxon>
    </lineage>
</organism>
<protein>
    <recommendedName>
        <fullName evidence="4">C-type lysozyme inhibitor domain-containing protein</fullName>
    </recommendedName>
</protein>
<gene>
    <name evidence="2" type="ORF">NCTC12871_00628</name>
</gene>
<evidence type="ECO:0008006" key="4">
    <source>
        <dbReference type="Google" id="ProtNLM"/>
    </source>
</evidence>
<proteinExistence type="predicted"/>
<evidence type="ECO:0000313" key="3">
    <source>
        <dbReference type="Proteomes" id="UP000279799"/>
    </source>
</evidence>
<dbReference type="OrthoDB" id="5677666at2"/>
<dbReference type="AlphaFoldDB" id="A0A448TT28"/>
<dbReference type="PROSITE" id="PS51257">
    <property type="entry name" value="PROKAR_LIPOPROTEIN"/>
    <property type="match status" value="1"/>
</dbReference>
<reference evidence="2 3" key="1">
    <citation type="submission" date="2018-12" db="EMBL/GenBank/DDBJ databases">
        <authorList>
            <consortium name="Pathogen Informatics"/>
        </authorList>
    </citation>
    <scope>NUCLEOTIDE SEQUENCE [LARGE SCALE GENOMIC DNA]</scope>
    <source>
        <strain evidence="2 3">NCTC12871</strain>
    </source>
</reference>
<dbReference type="KEGG" id="adp:NCTC12871_00628"/>
<feature type="chain" id="PRO_5019250406" description="C-type lysozyme inhibitor domain-containing protein" evidence="1">
    <location>
        <begin position="18"/>
        <end position="136"/>
    </location>
</feature>